<dbReference type="eggNOG" id="COG3203">
    <property type="taxonomic scope" value="Bacteria"/>
</dbReference>
<dbReference type="Pfam" id="PF19577">
    <property type="entry name" value="DcaP"/>
    <property type="match status" value="1"/>
</dbReference>
<evidence type="ECO:0000313" key="4">
    <source>
        <dbReference type="Proteomes" id="UP000013261"/>
    </source>
</evidence>
<feature type="coiled-coil region" evidence="1">
    <location>
        <begin position="26"/>
        <end position="53"/>
    </location>
</feature>
<gene>
    <name evidence="3" type="ORF">F904_00479</name>
</gene>
<dbReference type="OrthoDB" id="190887at2"/>
<sequence>MKNALQSMKKMTFTAMVLTVMSPVYAQTKSSEIESLRNEVEDLKATLQNYVQDGQIKTSEVVTKIEAPSKSAPKLNILKSGTDVSLYGMVRADATYQAAGADGMFNNINSVPLENTPEAAKQQDRFKSSPSVTRIGLDFKTPTTKGDIGGKIEMDFVGGATRDQFRIRHAYLTYDKWVIGQAWSTFVSPIEFMPETVDPLGHVGGALMRTPLVRYSDVLSTNTSYAVSIEDQKYLAHTDPDHKIRLPALVGRINHQYADGAGLVSARTFMAEKKISTDKNMAWGVGLGTKYQITPKTVFKGDYYHVKGDGRYVLWSNNGYAIDDNKKMHSNEFDAVTVGLTHQFTPQFRSTLGYGYMLAKDDNAFARLNHNNPTQNKKAWQGWISAMYSPYKSLTFGAEYVYGERKTFDERTGEDNRVNIMASFNF</sequence>
<dbReference type="AlphaFoldDB" id="N9LG31"/>
<name>N9LG31_9GAMM</name>
<reference evidence="3 4" key="1">
    <citation type="submission" date="2013-02" db="EMBL/GenBank/DDBJ databases">
        <title>The Genome Sequence of Acinetobacter sp. ANC 4105.</title>
        <authorList>
            <consortium name="The Broad Institute Genome Sequencing Platform"/>
            <consortium name="The Broad Institute Genome Sequencing Center for Infectious Disease"/>
            <person name="Cerqueira G."/>
            <person name="Feldgarden M."/>
            <person name="Courvalin P."/>
            <person name="Perichon B."/>
            <person name="Grillot-Courvalin C."/>
            <person name="Clermont D."/>
            <person name="Rocha E."/>
            <person name="Yoon E.-J."/>
            <person name="Nemec A."/>
            <person name="Walker B."/>
            <person name="Young S.K."/>
            <person name="Zeng Q."/>
            <person name="Gargeya S."/>
            <person name="Fitzgerald M."/>
            <person name="Haas B."/>
            <person name="Abouelleil A."/>
            <person name="Alvarado L."/>
            <person name="Arachchi H.M."/>
            <person name="Berlin A.M."/>
            <person name="Chapman S.B."/>
            <person name="Dewar J."/>
            <person name="Goldberg J."/>
            <person name="Griggs A."/>
            <person name="Gujja S."/>
            <person name="Hansen M."/>
            <person name="Howarth C."/>
            <person name="Imamovic A."/>
            <person name="Larimer J."/>
            <person name="McCowan C."/>
            <person name="Murphy C."/>
            <person name="Neiman D."/>
            <person name="Pearson M."/>
            <person name="Priest M."/>
            <person name="Roberts A."/>
            <person name="Saif S."/>
            <person name="Shea T."/>
            <person name="Sisk P."/>
            <person name="Sykes S."/>
            <person name="Wortman J."/>
            <person name="Nusbaum C."/>
            <person name="Birren B."/>
        </authorList>
    </citation>
    <scope>NUCLEOTIDE SEQUENCE [LARGE SCALE GENOMIC DNA]</scope>
    <source>
        <strain evidence="3 4">ANC 4105</strain>
    </source>
</reference>
<dbReference type="PATRIC" id="fig|1217703.3.peg.457"/>
<evidence type="ECO:0000256" key="1">
    <source>
        <dbReference type="SAM" id="Coils"/>
    </source>
</evidence>
<keyword evidence="2" id="KW-0732">Signal</keyword>
<dbReference type="EMBL" id="APRL01000003">
    <property type="protein sequence ID" value="ENW95188.1"/>
    <property type="molecule type" value="Genomic_DNA"/>
</dbReference>
<evidence type="ECO:0000313" key="3">
    <source>
        <dbReference type="EMBL" id="ENW95188.1"/>
    </source>
</evidence>
<dbReference type="eggNOG" id="COG3149">
    <property type="taxonomic scope" value="Bacteria"/>
</dbReference>
<evidence type="ECO:0008006" key="5">
    <source>
        <dbReference type="Google" id="ProtNLM"/>
    </source>
</evidence>
<dbReference type="RefSeq" id="WP_005184327.1">
    <property type="nucleotide sequence ID" value="NZ_KB850048.1"/>
</dbReference>
<protein>
    <recommendedName>
        <fullName evidence="5">DcaP-like protein</fullName>
    </recommendedName>
</protein>
<accession>N9LG31</accession>
<feature type="signal peptide" evidence="2">
    <location>
        <begin position="1"/>
        <end position="26"/>
    </location>
</feature>
<dbReference type="HOGENOM" id="CLU_038666_1_0_6"/>
<dbReference type="Proteomes" id="UP000013261">
    <property type="component" value="Unassembled WGS sequence"/>
</dbReference>
<dbReference type="SUPFAM" id="SSF56935">
    <property type="entry name" value="Porins"/>
    <property type="match status" value="1"/>
</dbReference>
<keyword evidence="4" id="KW-1185">Reference proteome</keyword>
<keyword evidence="1" id="KW-0175">Coiled coil</keyword>
<organism evidence="3 4">
    <name type="scientific">Acinetobacter dispersus</name>
    <dbReference type="NCBI Taxonomy" id="70348"/>
    <lineage>
        <taxon>Bacteria</taxon>
        <taxon>Pseudomonadati</taxon>
        <taxon>Pseudomonadota</taxon>
        <taxon>Gammaproteobacteria</taxon>
        <taxon>Moraxellales</taxon>
        <taxon>Moraxellaceae</taxon>
        <taxon>Acinetobacter</taxon>
    </lineage>
</organism>
<dbReference type="InterPro" id="IPR045748">
    <property type="entry name" value="DcaP"/>
</dbReference>
<proteinExistence type="predicted"/>
<dbReference type="Gene3D" id="2.40.160.10">
    <property type="entry name" value="Porin"/>
    <property type="match status" value="1"/>
</dbReference>
<comment type="caution">
    <text evidence="3">The sequence shown here is derived from an EMBL/GenBank/DDBJ whole genome shotgun (WGS) entry which is preliminary data.</text>
</comment>
<evidence type="ECO:0000256" key="2">
    <source>
        <dbReference type="SAM" id="SignalP"/>
    </source>
</evidence>
<dbReference type="InterPro" id="IPR023614">
    <property type="entry name" value="Porin_dom_sf"/>
</dbReference>
<feature type="chain" id="PRO_5004146795" description="DcaP-like protein" evidence="2">
    <location>
        <begin position="27"/>
        <end position="426"/>
    </location>
</feature>